<gene>
    <name evidence="1" type="ORF">Y10_26850</name>
</gene>
<accession>A0ABQ5MLU5</accession>
<organism evidence="1 2">
    <name type="scientific">Neptunitalea lumnitzerae</name>
    <dbReference type="NCBI Taxonomy" id="2965509"/>
    <lineage>
        <taxon>Bacteria</taxon>
        <taxon>Pseudomonadati</taxon>
        <taxon>Bacteroidota</taxon>
        <taxon>Flavobacteriia</taxon>
        <taxon>Flavobacteriales</taxon>
        <taxon>Flavobacteriaceae</taxon>
        <taxon>Neptunitalea</taxon>
    </lineage>
</organism>
<comment type="caution">
    <text evidence="1">The sequence shown here is derived from an EMBL/GenBank/DDBJ whole genome shotgun (WGS) entry which is preliminary data.</text>
</comment>
<dbReference type="RefSeq" id="WP_281765944.1">
    <property type="nucleotide sequence ID" value="NZ_BRVO01000003.1"/>
</dbReference>
<proteinExistence type="predicted"/>
<name>A0ABQ5MLU5_9FLAO</name>
<reference evidence="1" key="1">
    <citation type="submission" date="2022-07" db="EMBL/GenBank/DDBJ databases">
        <title>Taxonomy of Novel Oxalotrophic and Methylotrophic Bacteria.</title>
        <authorList>
            <person name="Sahin N."/>
            <person name="Tani A."/>
        </authorList>
    </citation>
    <scope>NUCLEOTIDE SEQUENCE</scope>
    <source>
        <strain evidence="1">Y10</strain>
    </source>
</reference>
<evidence type="ECO:0000313" key="2">
    <source>
        <dbReference type="Proteomes" id="UP001143543"/>
    </source>
</evidence>
<keyword evidence="2" id="KW-1185">Reference proteome</keyword>
<sequence>MKKIISLLLVGFLLVNCSDNDEDSNRVVTPVEGTWQLMEARFYGLEGGSSSEDSIDYSDQNIVYTFNSDGTLEVSGGDNAGYTNGIYTYEYEANAMGVVYTQVVYIDESMWYFYNYEEGEIRLSKLHVDGPELVFVEL</sequence>
<dbReference type="EMBL" id="BRVO01000003">
    <property type="protein sequence ID" value="GLB50317.1"/>
    <property type="molecule type" value="Genomic_DNA"/>
</dbReference>
<evidence type="ECO:0008006" key="3">
    <source>
        <dbReference type="Google" id="ProtNLM"/>
    </source>
</evidence>
<dbReference type="Proteomes" id="UP001143543">
    <property type="component" value="Unassembled WGS sequence"/>
</dbReference>
<evidence type="ECO:0000313" key="1">
    <source>
        <dbReference type="EMBL" id="GLB50317.1"/>
    </source>
</evidence>
<protein>
    <recommendedName>
        <fullName evidence="3">Lipocalin-like domain-containing protein</fullName>
    </recommendedName>
</protein>